<reference evidence="2 3" key="1">
    <citation type="journal article" date="2024" name="Nat. Commun.">
        <title>Phylogenomics reveals the evolutionary origins of lichenization in chlorophyte algae.</title>
        <authorList>
            <person name="Puginier C."/>
            <person name="Libourel C."/>
            <person name="Otte J."/>
            <person name="Skaloud P."/>
            <person name="Haon M."/>
            <person name="Grisel S."/>
            <person name="Petersen M."/>
            <person name="Berrin J.G."/>
            <person name="Delaux P.M."/>
            <person name="Dal Grande F."/>
            <person name="Keller J."/>
        </authorList>
    </citation>
    <scope>NUCLEOTIDE SEQUENCE [LARGE SCALE GENOMIC DNA]</scope>
    <source>
        <strain evidence="2 3">SAG 2523</strain>
    </source>
</reference>
<evidence type="ECO:0000313" key="3">
    <source>
        <dbReference type="Proteomes" id="UP001485043"/>
    </source>
</evidence>
<feature type="compositionally biased region" description="Basic and acidic residues" evidence="1">
    <location>
        <begin position="74"/>
        <end position="91"/>
    </location>
</feature>
<dbReference type="EMBL" id="JALJOV010001688">
    <property type="protein sequence ID" value="KAK9843572.1"/>
    <property type="molecule type" value="Genomic_DNA"/>
</dbReference>
<protein>
    <submittedName>
        <fullName evidence="2">Uncharacterized protein</fullName>
    </submittedName>
</protein>
<keyword evidence="3" id="KW-1185">Reference proteome</keyword>
<sequence length="118" mass="12999">MIKMHSTDAQAEGLEAQAVQANKLAMLKQNCGEVEDGARTLNRSSLLHPCKTSRLSGEVTSSERSVRLAASRPPVHEDTRKDQFHRMRGEDSSSILRAIHAERNLNIAGMANNGYQGR</sequence>
<comment type="caution">
    <text evidence="2">The sequence shown here is derived from an EMBL/GenBank/DDBJ whole genome shotgun (WGS) entry which is preliminary data.</text>
</comment>
<proteinExistence type="predicted"/>
<dbReference type="AlphaFoldDB" id="A0AAW1SD24"/>
<gene>
    <name evidence="2" type="ORF">WJX84_002800</name>
</gene>
<name>A0AAW1SD24_9CHLO</name>
<evidence type="ECO:0000313" key="2">
    <source>
        <dbReference type="EMBL" id="KAK9843572.1"/>
    </source>
</evidence>
<dbReference type="Proteomes" id="UP001485043">
    <property type="component" value="Unassembled WGS sequence"/>
</dbReference>
<evidence type="ECO:0000256" key="1">
    <source>
        <dbReference type="SAM" id="MobiDB-lite"/>
    </source>
</evidence>
<organism evidence="2 3">
    <name type="scientific">Apatococcus fuscideae</name>
    <dbReference type="NCBI Taxonomy" id="2026836"/>
    <lineage>
        <taxon>Eukaryota</taxon>
        <taxon>Viridiplantae</taxon>
        <taxon>Chlorophyta</taxon>
        <taxon>core chlorophytes</taxon>
        <taxon>Trebouxiophyceae</taxon>
        <taxon>Chlorellales</taxon>
        <taxon>Chlorellaceae</taxon>
        <taxon>Apatococcus</taxon>
    </lineage>
</organism>
<accession>A0AAW1SD24</accession>
<feature type="region of interest" description="Disordered" evidence="1">
    <location>
        <begin position="57"/>
        <end position="91"/>
    </location>
</feature>